<dbReference type="VEuPathDB" id="VectorBase:AALC636_019694"/>
<keyword evidence="5" id="KW-0496">Mitochondrion</keyword>
<dbReference type="VEuPathDB" id="VectorBase:AALF014896"/>
<reference evidence="8" key="1">
    <citation type="journal article" date="2014" name="PLoS Negl. Trop. Dis.">
        <title>Identification and characterization of seminal fluid proteins in the Asian tiger mosquito, Aedes albopictus.</title>
        <authorList>
            <person name="Boes K.E."/>
            <person name="Ribeiro J.M."/>
            <person name="Wong A."/>
            <person name="Harrington L.C."/>
            <person name="Wolfner M.F."/>
            <person name="Sirot L.K."/>
        </authorList>
    </citation>
    <scope>NUCLEOTIDE SEQUENCE</scope>
    <source>
        <tissue evidence="8">Reproductive organs</tissue>
    </source>
</reference>
<dbReference type="SUPFAM" id="SSF57840">
    <property type="entry name" value="Ribosomal protein L36"/>
    <property type="match status" value="1"/>
</dbReference>
<dbReference type="Pfam" id="PF00444">
    <property type="entry name" value="Ribosomal_L36"/>
    <property type="match status" value="1"/>
</dbReference>
<proteinExistence type="evidence at transcript level"/>
<keyword evidence="3" id="KW-0809">Transit peptide</keyword>
<evidence type="ECO:0000256" key="2">
    <source>
        <dbReference type="ARBA" id="ARBA00007645"/>
    </source>
</evidence>
<evidence type="ECO:0000256" key="7">
    <source>
        <dbReference type="RuleBase" id="RU000570"/>
    </source>
</evidence>
<protein>
    <recommendedName>
        <fullName evidence="7">Ribosomal protein</fullName>
    </recommendedName>
</protein>
<organism evidence="8">
    <name type="scientific">Aedes albopictus</name>
    <name type="common">Asian tiger mosquito</name>
    <name type="synonym">Stegomyia albopicta</name>
    <dbReference type="NCBI Taxonomy" id="7160"/>
    <lineage>
        <taxon>Eukaryota</taxon>
        <taxon>Metazoa</taxon>
        <taxon>Ecdysozoa</taxon>
        <taxon>Arthropoda</taxon>
        <taxon>Hexapoda</taxon>
        <taxon>Insecta</taxon>
        <taxon>Pterygota</taxon>
        <taxon>Neoptera</taxon>
        <taxon>Endopterygota</taxon>
        <taxon>Diptera</taxon>
        <taxon>Nematocera</taxon>
        <taxon>Culicoidea</taxon>
        <taxon>Culicidae</taxon>
        <taxon>Culicinae</taxon>
        <taxon>Aedini</taxon>
        <taxon>Aedes</taxon>
        <taxon>Stegomyia</taxon>
    </lineage>
</organism>
<comment type="subcellular location">
    <subcellularLocation>
        <location evidence="1">Mitochondrion</location>
    </subcellularLocation>
</comment>
<dbReference type="InterPro" id="IPR000473">
    <property type="entry name" value="Ribosomal_bL36"/>
</dbReference>
<evidence type="ECO:0000256" key="5">
    <source>
        <dbReference type="ARBA" id="ARBA00023128"/>
    </source>
</evidence>
<dbReference type="EMBL" id="GAPW01005827">
    <property type="protein sequence ID" value="JAC07771.1"/>
    <property type="molecule type" value="mRNA"/>
</dbReference>
<dbReference type="PANTHER" id="PTHR46909">
    <property type="entry name" value="39S RIBOSOMAL PROTEIN L36, MITOCHONDRIAL"/>
    <property type="match status" value="1"/>
</dbReference>
<evidence type="ECO:0000256" key="3">
    <source>
        <dbReference type="ARBA" id="ARBA00022946"/>
    </source>
</evidence>
<dbReference type="GO" id="GO:0005762">
    <property type="term" value="C:mitochondrial large ribosomal subunit"/>
    <property type="evidence" value="ECO:0007669"/>
    <property type="project" value="TreeGrafter"/>
</dbReference>
<dbReference type="AlphaFoldDB" id="A0A023EFY1"/>
<sequence length="136" mass="15125">MWPLLSQCRTVLSTALVSSLSRTSASLFHVLAGGASGGRMGANSPLANQSSSRLLLDRLPNQLLTPALGPMVNPACGFKVKGHLKRRCKDCFFVVRHQRLYVICKTHPRHKQMSMKKREKNTWILTDATQGPVRAW</sequence>
<keyword evidence="6 7" id="KW-0687">Ribonucleoprotein</keyword>
<evidence type="ECO:0000256" key="1">
    <source>
        <dbReference type="ARBA" id="ARBA00004173"/>
    </source>
</evidence>
<dbReference type="NCBIfam" id="TIGR01022">
    <property type="entry name" value="rpmJ_bact"/>
    <property type="match status" value="1"/>
</dbReference>
<keyword evidence="4 7" id="KW-0689">Ribosomal protein</keyword>
<evidence type="ECO:0000256" key="4">
    <source>
        <dbReference type="ARBA" id="ARBA00022980"/>
    </source>
</evidence>
<name>A0A023EFY1_AEDAL</name>
<evidence type="ECO:0000313" key="8">
    <source>
        <dbReference type="EMBL" id="JAC07771.1"/>
    </source>
</evidence>
<dbReference type="GO" id="GO:0003735">
    <property type="term" value="F:structural constituent of ribosome"/>
    <property type="evidence" value="ECO:0007669"/>
    <property type="project" value="InterPro"/>
</dbReference>
<dbReference type="GO" id="GO:0006412">
    <property type="term" value="P:translation"/>
    <property type="evidence" value="ECO:0007669"/>
    <property type="project" value="InterPro"/>
</dbReference>
<evidence type="ECO:0000256" key="6">
    <source>
        <dbReference type="ARBA" id="ARBA00023274"/>
    </source>
</evidence>
<comment type="similarity">
    <text evidence="2 7">Belongs to the bacterial ribosomal protein bL36 family.</text>
</comment>
<dbReference type="InterPro" id="IPR035977">
    <property type="entry name" value="Ribosomal_bL36_sp"/>
</dbReference>
<accession>A0A023EFY1</accession>
<dbReference type="PANTHER" id="PTHR46909:SF1">
    <property type="entry name" value="LARGE RIBOSOMAL SUBUNIT PROTEIN BL36M"/>
    <property type="match status" value="1"/>
</dbReference>
<dbReference type="InterPro" id="IPR052143">
    <property type="entry name" value="Mitoribosomal_bL36m"/>
</dbReference>